<comment type="caution">
    <text evidence="2">The sequence shown here is derived from an EMBL/GenBank/DDBJ whole genome shotgun (WGS) entry which is preliminary data.</text>
</comment>
<dbReference type="RefSeq" id="XP_051440862.1">
    <property type="nucleotide sequence ID" value="XM_051592071.1"/>
</dbReference>
<keyword evidence="1" id="KW-0472">Membrane</keyword>
<reference evidence="2" key="2">
    <citation type="journal article" date="2022" name="Proc. Natl. Acad. Sci. U.S.A.">
        <title>Diploid-dominant life cycles characterize the early evolution of Fungi.</title>
        <authorList>
            <person name="Amses K.R."/>
            <person name="Simmons D.R."/>
            <person name="Longcore J.E."/>
            <person name="Mondo S.J."/>
            <person name="Seto K."/>
            <person name="Jeronimo G.H."/>
            <person name="Bonds A.E."/>
            <person name="Quandt C.A."/>
            <person name="Davis W.J."/>
            <person name="Chang Y."/>
            <person name="Federici B.A."/>
            <person name="Kuo A."/>
            <person name="LaButti K."/>
            <person name="Pangilinan J."/>
            <person name="Andreopoulos W."/>
            <person name="Tritt A."/>
            <person name="Riley R."/>
            <person name="Hundley H."/>
            <person name="Johnson J."/>
            <person name="Lipzen A."/>
            <person name="Barry K."/>
            <person name="Lang B.F."/>
            <person name="Cuomo C.A."/>
            <person name="Buchler N.E."/>
            <person name="Grigoriev I.V."/>
            <person name="Spatafora J.W."/>
            <person name="Stajich J.E."/>
            <person name="James T.Y."/>
        </authorList>
    </citation>
    <scope>NUCLEOTIDE SEQUENCE</scope>
    <source>
        <strain evidence="2">AG</strain>
    </source>
</reference>
<accession>A0AAD5E289</accession>
<dbReference type="AlphaFoldDB" id="A0AAD5E289"/>
<protein>
    <submittedName>
        <fullName evidence="2">Uncharacterized protein</fullName>
    </submittedName>
</protein>
<gene>
    <name evidence="2" type="ORF">K450DRAFT_259884</name>
</gene>
<reference evidence="2" key="1">
    <citation type="submission" date="2021-06" db="EMBL/GenBank/DDBJ databases">
        <authorList>
            <consortium name="DOE Joint Genome Institute"/>
            <person name="Mondo S.J."/>
            <person name="Amses K.R."/>
            <person name="Simmons D.R."/>
            <person name="Longcore J.E."/>
            <person name="Seto K."/>
            <person name="Alves G.H."/>
            <person name="Bonds A.E."/>
            <person name="Quandt C.A."/>
            <person name="Davis W.J."/>
            <person name="Chang Y."/>
            <person name="Letcher P.M."/>
            <person name="Powell M.J."/>
            <person name="Kuo A."/>
            <person name="Labutti K."/>
            <person name="Pangilinan J."/>
            <person name="Andreopoulos W."/>
            <person name="Tritt A."/>
            <person name="Riley R."/>
            <person name="Hundley H."/>
            <person name="Johnson J."/>
            <person name="Lipzen A."/>
            <person name="Barry K."/>
            <person name="Berbee M.L."/>
            <person name="Buchler N.E."/>
            <person name="Grigoriev I.V."/>
            <person name="Spatafora J.W."/>
            <person name="Stajich J.E."/>
            <person name="James T.Y."/>
        </authorList>
    </citation>
    <scope>NUCLEOTIDE SEQUENCE</scope>
    <source>
        <strain evidence="2">AG</strain>
    </source>
</reference>
<name>A0AAD5E289_UMBRA</name>
<dbReference type="Proteomes" id="UP001206595">
    <property type="component" value="Unassembled WGS sequence"/>
</dbReference>
<evidence type="ECO:0000313" key="2">
    <source>
        <dbReference type="EMBL" id="KAI8575858.1"/>
    </source>
</evidence>
<keyword evidence="1" id="KW-0812">Transmembrane</keyword>
<organism evidence="2 3">
    <name type="scientific">Umbelopsis ramanniana AG</name>
    <dbReference type="NCBI Taxonomy" id="1314678"/>
    <lineage>
        <taxon>Eukaryota</taxon>
        <taxon>Fungi</taxon>
        <taxon>Fungi incertae sedis</taxon>
        <taxon>Mucoromycota</taxon>
        <taxon>Mucoromycotina</taxon>
        <taxon>Umbelopsidomycetes</taxon>
        <taxon>Umbelopsidales</taxon>
        <taxon>Umbelopsidaceae</taxon>
        <taxon>Umbelopsis</taxon>
    </lineage>
</organism>
<feature type="transmembrane region" description="Helical" evidence="1">
    <location>
        <begin position="41"/>
        <end position="59"/>
    </location>
</feature>
<keyword evidence="1" id="KW-1133">Transmembrane helix</keyword>
<dbReference type="EMBL" id="MU620968">
    <property type="protein sequence ID" value="KAI8575858.1"/>
    <property type="molecule type" value="Genomic_DNA"/>
</dbReference>
<evidence type="ECO:0000256" key="1">
    <source>
        <dbReference type="SAM" id="Phobius"/>
    </source>
</evidence>
<evidence type="ECO:0000313" key="3">
    <source>
        <dbReference type="Proteomes" id="UP001206595"/>
    </source>
</evidence>
<sequence>MADNGMNISFFSRALPVTTNMPQYTPWTMPSMLSMLRRNPLPVLAVVLIPGAYFFGISAREKSDQQAAIQHIQEETPEQKRDRLERHKAALLEERKVVMLKMQRLEELEKQQHR</sequence>
<dbReference type="GeneID" id="75917414"/>
<proteinExistence type="predicted"/>
<keyword evidence="3" id="KW-1185">Reference proteome</keyword>